<dbReference type="NCBIfam" id="NF006142">
    <property type="entry name" value="PRK08292.1"/>
    <property type="match status" value="1"/>
</dbReference>
<dbReference type="InterPro" id="IPR000845">
    <property type="entry name" value="Nucleoside_phosphorylase_d"/>
</dbReference>
<comment type="catalytic activity">
    <reaction evidence="1">
        <text>AMP + H2O = D-ribose 5-phosphate + adenine</text>
        <dbReference type="Rhea" id="RHEA:20129"/>
        <dbReference type="ChEBI" id="CHEBI:15377"/>
        <dbReference type="ChEBI" id="CHEBI:16708"/>
        <dbReference type="ChEBI" id="CHEBI:78346"/>
        <dbReference type="ChEBI" id="CHEBI:456215"/>
        <dbReference type="EC" id="3.2.2.4"/>
    </reaction>
</comment>
<dbReference type="GO" id="GO:0008714">
    <property type="term" value="F:AMP nucleosidase activity"/>
    <property type="evidence" value="ECO:0007669"/>
    <property type="project" value="UniProtKB-UniRule"/>
</dbReference>
<dbReference type="AlphaFoldDB" id="A0A1X0WFC6"/>
<keyword evidence="6" id="KW-1185">Reference proteome</keyword>
<dbReference type="RefSeq" id="WP_017490840.1">
    <property type="nucleotide sequence ID" value="NZ_CAUQAZ010000100.1"/>
</dbReference>
<dbReference type="CDD" id="cd17762">
    <property type="entry name" value="AMN"/>
    <property type="match status" value="1"/>
</dbReference>
<dbReference type="SUPFAM" id="SSF53167">
    <property type="entry name" value="Purine and uridine phosphorylases"/>
    <property type="match status" value="1"/>
</dbReference>
<name>A0A1X0WFC6_9GAMM</name>
<reference evidence="5 6" key="1">
    <citation type="journal article" date="2017" name="Int. J. Syst. Evol. Microbiol.">
        <title>Rouxiella badensis sp. nov. and Rouxiella silvae sp. nov. isolated from peat bog soil in Germany and emendation of the genus description.</title>
        <authorList>
            <person name="Le Fleche-Mateos A."/>
            <person name="Kugler J.H."/>
            <person name="Hansen S.H."/>
            <person name="Syldatk C."/>
            <person name="Hausmann R."/>
            <person name="Lomprez F."/>
            <person name="Vandenbogaert M."/>
            <person name="Manuguerra J.C."/>
            <person name="Grimont P.A."/>
        </authorList>
    </citation>
    <scope>NUCLEOTIDE SEQUENCE [LARGE SCALE GENOMIC DNA]</scope>
    <source>
        <strain evidence="5 6">DSM 100043</strain>
    </source>
</reference>
<evidence type="ECO:0000256" key="2">
    <source>
        <dbReference type="NCBIfam" id="TIGR01717"/>
    </source>
</evidence>
<dbReference type="GO" id="GO:0009116">
    <property type="term" value="P:nucleoside metabolic process"/>
    <property type="evidence" value="ECO:0007669"/>
    <property type="project" value="InterPro"/>
</dbReference>
<protein>
    <recommendedName>
        <fullName evidence="1 2">AMP nucleosidase</fullName>
        <ecNumber evidence="1 2">3.2.2.4</ecNumber>
    </recommendedName>
</protein>
<dbReference type="Gene3D" id="3.30.1730.10">
    <property type="entry name" value="AMP nucleoside phosphorylase, N-terminal domain"/>
    <property type="match status" value="1"/>
</dbReference>
<evidence type="ECO:0000313" key="6">
    <source>
        <dbReference type="Proteomes" id="UP000192536"/>
    </source>
</evidence>
<dbReference type="InterPro" id="IPR047039">
    <property type="entry name" value="AMN_phosphorylase"/>
</dbReference>
<dbReference type="GeneID" id="93565999"/>
<feature type="domain" description="AMP nucleoside phosphorylase N-terminal" evidence="4">
    <location>
        <begin position="14"/>
        <end position="164"/>
    </location>
</feature>
<dbReference type="STRING" id="1646377.BS640_10925"/>
<comment type="function">
    <text evidence="1">Catalyzes the hydrolysis of the N-glycosidic bond of AMP to form adenine and ribose 5-phosphate. Involved in regulation of AMP concentrations.</text>
</comment>
<dbReference type="InterPro" id="IPR035994">
    <property type="entry name" value="Nucleoside_phosphorylase_sf"/>
</dbReference>
<dbReference type="Proteomes" id="UP000192536">
    <property type="component" value="Unassembled WGS sequence"/>
</dbReference>
<evidence type="ECO:0000256" key="1">
    <source>
        <dbReference type="HAMAP-Rule" id="MF_01932"/>
    </source>
</evidence>
<dbReference type="EC" id="3.2.2.4" evidence="1 2"/>
<dbReference type="InterPro" id="IPR018953">
    <property type="entry name" value="AMP_nucleoside_Pase_N"/>
</dbReference>
<dbReference type="PANTHER" id="PTHR43691">
    <property type="entry name" value="URIDINE PHOSPHORYLASE"/>
    <property type="match status" value="1"/>
</dbReference>
<proteinExistence type="inferred from homology"/>
<dbReference type="EMBL" id="MRWE01000015">
    <property type="protein sequence ID" value="ORJ25508.1"/>
    <property type="molecule type" value="Genomic_DNA"/>
</dbReference>
<feature type="domain" description="Nucleoside phosphorylase" evidence="3">
    <location>
        <begin position="268"/>
        <end position="434"/>
    </location>
</feature>
<comment type="caution">
    <text evidence="5">The sequence shown here is derived from an EMBL/GenBank/DDBJ whole genome shotgun (WGS) entry which is preliminary data.</text>
</comment>
<dbReference type="GO" id="GO:0044209">
    <property type="term" value="P:AMP salvage"/>
    <property type="evidence" value="ECO:0007669"/>
    <property type="project" value="InterPro"/>
</dbReference>
<dbReference type="InterPro" id="IPR011271">
    <property type="entry name" value="AMP_nucleosidase"/>
</dbReference>
<sequence>MDNQPSTIYLNASEAIARLESLFEASLSALRAAISQYIDNGTLPDAAARANGLFAYPQIEVSWDGSSQTQFRTRAYGRFAHPGRYVTTIARPELFRGYLLSQLSILEKDYGASFIVSASEQEMPYPFVIDGSDLVLDRSMTAGLALNFPTTDLAKIGDDITDGVPSGTDSFPLSHFDALRTDFSLARLKHYTGTPPEHFQPYVLFTNYTRYVDEFVSWSCEQILDPTSPYKALSCAGGNYITEEDSDPSRTASDLAWKKHQMPAYHLIAENGQGITLVNIGVGPSNAKTICDHLAVLRPHAWLMIGHCGGLRESQSIGDYVLAHAYLRDDHVLDAVLPPDIPIPSIAEVQRALYDATKLVSNMPGEEVKQRLRTGTVVTTDDRNWELRFSASARRFSLSRAVAVDMESATIAAQGYRFRVPYGTLLCVSDKPLHGEIKLPGQANHFYEGAISEHLQIGIRAIDLLRAEGDKLHSRKLRTFDEPPFR</sequence>
<accession>A0A1X0WFC6</accession>
<dbReference type="NCBIfam" id="TIGR01717">
    <property type="entry name" value="AMP-nucleosdse"/>
    <property type="match status" value="1"/>
</dbReference>
<dbReference type="PANTHER" id="PTHR43691:SF6">
    <property type="entry name" value="AMP NUCLEOSIDASE"/>
    <property type="match status" value="1"/>
</dbReference>
<evidence type="ECO:0000313" key="5">
    <source>
        <dbReference type="EMBL" id="ORJ25508.1"/>
    </source>
</evidence>
<dbReference type="Pfam" id="PF10423">
    <property type="entry name" value="AMNp_N"/>
    <property type="match status" value="1"/>
</dbReference>
<dbReference type="Pfam" id="PF01048">
    <property type="entry name" value="PNP_UDP_1"/>
    <property type="match status" value="1"/>
</dbReference>
<comment type="similarity">
    <text evidence="1">Belongs to the AMP nucleosidase family.</text>
</comment>
<dbReference type="GO" id="GO:0005829">
    <property type="term" value="C:cytosol"/>
    <property type="evidence" value="ECO:0007669"/>
    <property type="project" value="TreeGrafter"/>
</dbReference>
<gene>
    <name evidence="1" type="primary">amn</name>
    <name evidence="5" type="ORF">BS640_10925</name>
</gene>
<dbReference type="Gene3D" id="3.40.50.1580">
    <property type="entry name" value="Nucleoside phosphorylase domain"/>
    <property type="match status" value="1"/>
</dbReference>
<evidence type="ECO:0000259" key="3">
    <source>
        <dbReference type="Pfam" id="PF01048"/>
    </source>
</evidence>
<keyword evidence="1" id="KW-0378">Hydrolase</keyword>
<dbReference type="HAMAP" id="MF_01932">
    <property type="entry name" value="AMP_nucleosidase"/>
    <property type="match status" value="1"/>
</dbReference>
<dbReference type="InterPro" id="IPR037109">
    <property type="entry name" value="AMP_N_sf"/>
</dbReference>
<evidence type="ECO:0000259" key="4">
    <source>
        <dbReference type="Pfam" id="PF10423"/>
    </source>
</evidence>
<organism evidence="5 6">
    <name type="scientific">Rouxiella badensis</name>
    <dbReference type="NCBI Taxonomy" id="1646377"/>
    <lineage>
        <taxon>Bacteria</taxon>
        <taxon>Pseudomonadati</taxon>
        <taxon>Pseudomonadota</taxon>
        <taxon>Gammaproteobacteria</taxon>
        <taxon>Enterobacterales</taxon>
        <taxon>Yersiniaceae</taxon>
        <taxon>Rouxiella</taxon>
    </lineage>
</organism>